<evidence type="ECO:0000313" key="2">
    <source>
        <dbReference type="Proteomes" id="UP000509303"/>
    </source>
</evidence>
<sequence length="59" mass="6531">MVSTNPPSTGPRSPAALANEAIRAYVAGKRSWSPAELRELDRLRAVWWQAIREEVVKAA</sequence>
<evidence type="ECO:0000313" key="1">
    <source>
        <dbReference type="EMBL" id="QKW49274.1"/>
    </source>
</evidence>
<keyword evidence="2" id="KW-1185">Reference proteome</keyword>
<dbReference type="AlphaFoldDB" id="A0A7H8N440"/>
<name>A0A7H8N440_9ACTN</name>
<reference evidence="1 2" key="1">
    <citation type="submission" date="2020-06" db="EMBL/GenBank/DDBJ databases">
        <title>Genome mining for natural products.</title>
        <authorList>
            <person name="Zhang B."/>
            <person name="Shi J."/>
            <person name="Ge H."/>
        </authorList>
    </citation>
    <scope>NUCLEOTIDE SEQUENCE [LARGE SCALE GENOMIC DNA]</scope>
    <source>
        <strain evidence="1 2">NA00687</strain>
    </source>
</reference>
<organism evidence="1 2">
    <name type="scientific">Streptomyces buecherae</name>
    <dbReference type="NCBI Taxonomy" id="2763006"/>
    <lineage>
        <taxon>Bacteria</taxon>
        <taxon>Bacillati</taxon>
        <taxon>Actinomycetota</taxon>
        <taxon>Actinomycetes</taxon>
        <taxon>Kitasatosporales</taxon>
        <taxon>Streptomycetaceae</taxon>
        <taxon>Streptomyces</taxon>
    </lineage>
</organism>
<protein>
    <submittedName>
        <fullName evidence="1">Uncharacterized protein</fullName>
    </submittedName>
</protein>
<dbReference type="RefSeq" id="WP_176161008.1">
    <property type="nucleotide sequence ID" value="NZ_CP054929.1"/>
</dbReference>
<dbReference type="Proteomes" id="UP000509303">
    <property type="component" value="Chromosome"/>
</dbReference>
<proteinExistence type="predicted"/>
<accession>A0A7H8N440</accession>
<gene>
    <name evidence="1" type="ORF">HUT08_06645</name>
</gene>
<dbReference type="EMBL" id="CP054929">
    <property type="protein sequence ID" value="QKW49274.1"/>
    <property type="molecule type" value="Genomic_DNA"/>
</dbReference>